<dbReference type="EMBL" id="JACJVO010000008">
    <property type="protein sequence ID" value="MBB6730631.1"/>
    <property type="molecule type" value="Genomic_DNA"/>
</dbReference>
<feature type="domain" description="Mannosylglycerate hydrolase MGH1-like glycoside hydrolase" evidence="4">
    <location>
        <begin position="250"/>
        <end position="552"/>
    </location>
</feature>
<dbReference type="InterPro" id="IPR008928">
    <property type="entry name" value="6-hairpin_glycosidase_sf"/>
</dbReference>
<dbReference type="Proteomes" id="UP000564644">
    <property type="component" value="Unassembled WGS sequence"/>
</dbReference>
<organism evidence="5 6">
    <name type="scientific">Cohnella zeiphila</name>
    <dbReference type="NCBI Taxonomy" id="2761120"/>
    <lineage>
        <taxon>Bacteria</taxon>
        <taxon>Bacillati</taxon>
        <taxon>Bacillota</taxon>
        <taxon>Bacilli</taxon>
        <taxon>Bacillales</taxon>
        <taxon>Paenibacillaceae</taxon>
        <taxon>Cohnella</taxon>
    </lineage>
</organism>
<evidence type="ECO:0000256" key="1">
    <source>
        <dbReference type="ARBA" id="ARBA00010833"/>
    </source>
</evidence>
<evidence type="ECO:0000259" key="4">
    <source>
        <dbReference type="Pfam" id="PF22422"/>
    </source>
</evidence>
<dbReference type="InterPro" id="IPR012341">
    <property type="entry name" value="6hp_glycosidase-like_sf"/>
</dbReference>
<keyword evidence="3" id="KW-0326">Glycosidase</keyword>
<protein>
    <recommendedName>
        <fullName evidence="4">Mannosylglycerate hydrolase MGH1-like glycoside hydrolase domain-containing protein</fullName>
    </recommendedName>
</protein>
<dbReference type="GO" id="GO:0009311">
    <property type="term" value="P:oligosaccharide metabolic process"/>
    <property type="evidence" value="ECO:0007669"/>
    <property type="project" value="InterPro"/>
</dbReference>
<dbReference type="AlphaFoldDB" id="A0A7X0SIR3"/>
<comment type="caution">
    <text evidence="5">The sequence shown here is derived from an EMBL/GenBank/DDBJ whole genome shotgun (WGS) entry which is preliminary data.</text>
</comment>
<evidence type="ECO:0000256" key="3">
    <source>
        <dbReference type="ARBA" id="ARBA00023295"/>
    </source>
</evidence>
<gene>
    <name evidence="5" type="ORF">H7C18_06915</name>
</gene>
<keyword evidence="2" id="KW-0378">Hydrolase</keyword>
<reference evidence="5 6" key="1">
    <citation type="submission" date="2020-08" db="EMBL/GenBank/DDBJ databases">
        <title>Cohnella phylogeny.</title>
        <authorList>
            <person name="Dunlap C."/>
        </authorList>
    </citation>
    <scope>NUCLEOTIDE SEQUENCE [LARGE SCALE GENOMIC DNA]</scope>
    <source>
        <strain evidence="5 6">CBP 2801</strain>
    </source>
</reference>
<dbReference type="PANTHER" id="PTHR10412:SF11">
    <property type="entry name" value="MANNOSYL-OLIGOSACCHARIDE GLUCOSIDASE"/>
    <property type="match status" value="1"/>
</dbReference>
<dbReference type="RefSeq" id="WP_185128297.1">
    <property type="nucleotide sequence ID" value="NZ_JACJVO010000008.1"/>
</dbReference>
<proteinExistence type="inferred from homology"/>
<evidence type="ECO:0000313" key="6">
    <source>
        <dbReference type="Proteomes" id="UP000564644"/>
    </source>
</evidence>
<keyword evidence="6" id="KW-1185">Reference proteome</keyword>
<evidence type="ECO:0000313" key="5">
    <source>
        <dbReference type="EMBL" id="MBB6730631.1"/>
    </source>
</evidence>
<dbReference type="GO" id="GO:0006487">
    <property type="term" value="P:protein N-linked glycosylation"/>
    <property type="evidence" value="ECO:0007669"/>
    <property type="project" value="TreeGrafter"/>
</dbReference>
<accession>A0A7X0SIR3</accession>
<dbReference type="Pfam" id="PF22422">
    <property type="entry name" value="MGH1-like_GH"/>
    <property type="match status" value="1"/>
</dbReference>
<dbReference type="Gene3D" id="1.50.10.10">
    <property type="match status" value="1"/>
</dbReference>
<dbReference type="GO" id="GO:0004573">
    <property type="term" value="F:Glc3Man9GlcNAc2 oligosaccharide glucosidase activity"/>
    <property type="evidence" value="ECO:0007669"/>
    <property type="project" value="InterPro"/>
</dbReference>
<comment type="similarity">
    <text evidence="1">Belongs to the glycosyl hydrolase 63 family.</text>
</comment>
<dbReference type="SUPFAM" id="SSF48208">
    <property type="entry name" value="Six-hairpin glycosidases"/>
    <property type="match status" value="1"/>
</dbReference>
<name>A0A7X0SIR3_9BACL</name>
<dbReference type="PANTHER" id="PTHR10412">
    <property type="entry name" value="MANNOSYL-OLIGOSACCHARIDE GLUCOSIDASE"/>
    <property type="match status" value="1"/>
</dbReference>
<dbReference type="InterPro" id="IPR004888">
    <property type="entry name" value="Glycoside_hydrolase_63"/>
</dbReference>
<dbReference type="InterPro" id="IPR054491">
    <property type="entry name" value="MGH1-like_GH"/>
</dbReference>
<evidence type="ECO:0000256" key="2">
    <source>
        <dbReference type="ARBA" id="ARBA00022801"/>
    </source>
</evidence>
<sequence>MKIDLTTMVLSRPNTWLEIVGRREPGGELGIYLSTLQSDARPREIFRVLPLGERGDVLAAEPEATAAVATLRAAEGTVELLFDREGRTRIRSEGVGFRLFRPEPREAGYQADYPFEIGGGRIQVNAYRSAKQYMITVLEGKYAIDAPWDGVTCRTIALDFAPSADGSAEIAMEAFDSSWEMSSTYEDRFTACKAEAESAFERWLQATPAPDGGYPETRARSAYALYAPIVPPHGLLGRKTLLISSGFNGVWSWDHAFNAMGLAGWQPDMAWDQLLAPFDHQDEYGAIPDVVKNREIVWNFVKPPVHGWALRHMLRKTDRLDRLAELYPKLSSWTNWWFRYRDYGGSGFPQYNHGNDSGWDNATVFAVPGALEAPDLSAFLIIQMDALAEAADRLGRADEAANWRNRSEEHLSRMLERFWDGDMFVFRRVGTGEIVRTASLLHWMPVILGAKLPQPIVKRMAHMLGPKGPFLTDWGLATEQPASEYYETDGYWRGPIWAPVTYIAASGLADAGEGELAREIGRRFLRLCAHSGLAENYDPITGEAYRDKFHTWPASVFQLFAADEATATAGRG</sequence>